<proteinExistence type="predicted"/>
<comment type="caution">
    <text evidence="1">The sequence shown here is derived from an EMBL/GenBank/DDBJ whole genome shotgun (WGS) entry which is preliminary data.</text>
</comment>
<evidence type="ECO:0000313" key="1">
    <source>
        <dbReference type="EMBL" id="EFC05145.1"/>
    </source>
</evidence>
<dbReference type="eggNOG" id="ENOG5032G6I">
    <property type="taxonomic scope" value="Bacteria"/>
</dbReference>
<dbReference type="AlphaFoldDB" id="D2MQ76"/>
<evidence type="ECO:0000313" key="2">
    <source>
        <dbReference type="Proteomes" id="UP000005017"/>
    </source>
</evidence>
<dbReference type="EMBL" id="ADFR01000016">
    <property type="protein sequence ID" value="EFC05145.1"/>
    <property type="molecule type" value="Genomic_DNA"/>
</dbReference>
<organism evidence="1 2">
    <name type="scientific">Bulleidia extructa W1219</name>
    <dbReference type="NCBI Taxonomy" id="679192"/>
    <lineage>
        <taxon>Bacteria</taxon>
        <taxon>Bacillati</taxon>
        <taxon>Bacillota</taxon>
        <taxon>Erysipelotrichia</taxon>
        <taxon>Erysipelotrichales</taxon>
        <taxon>Erysipelotrichaceae</taxon>
        <taxon>Bulleidia</taxon>
    </lineage>
</organism>
<protein>
    <recommendedName>
        <fullName evidence="3">DUF3196 domain-containing protein</fullName>
    </recommendedName>
</protein>
<name>D2MQ76_9FIRM</name>
<sequence>MSYYDEILDQIQRAMSEENYEEAQFLLKKELSMPYIPEGFEQKLMVLKKEVEGYLRREKGEVSLDCLLTMLQKKADFQIQAVSQLLRRNLRDVVPELQDYLEKEPNVEAASLLIEGLAEQGIREEFHYRKDGVEYVFWPEEIIPVSSSDGFLEAKRYLKVWLENNHPDFLELCMHQLIHDCYVFLPLHYDAPEGRFLALSILEKISSYMDDGNLYQEIISKEEKKSRMS</sequence>
<dbReference type="STRING" id="679192.HMPREF9013_0424"/>
<dbReference type="Proteomes" id="UP000005017">
    <property type="component" value="Unassembled WGS sequence"/>
</dbReference>
<gene>
    <name evidence="1" type="ORF">HMPREF9013_0424</name>
</gene>
<dbReference type="SUPFAM" id="SSF116965">
    <property type="entry name" value="Hypothetical protein MPN330"/>
    <property type="match status" value="1"/>
</dbReference>
<keyword evidence="2" id="KW-1185">Reference proteome</keyword>
<dbReference type="RefSeq" id="WP_006627539.1">
    <property type="nucleotide sequence ID" value="NZ_ADFR01000016.1"/>
</dbReference>
<evidence type="ECO:0008006" key="3">
    <source>
        <dbReference type="Google" id="ProtNLM"/>
    </source>
</evidence>
<reference evidence="2" key="1">
    <citation type="submission" date="2009-12" db="EMBL/GenBank/DDBJ databases">
        <title>Sequence of Clostridiales genomosp. BVAB3 str. UPII9-5.</title>
        <authorList>
            <person name="Madupu R."/>
            <person name="Durkin A.S."/>
            <person name="Torralba M."/>
            <person name="Methe B."/>
            <person name="Sutton G.G."/>
            <person name="Strausberg R.L."/>
            <person name="Nelson K.E."/>
        </authorList>
    </citation>
    <scope>NUCLEOTIDE SEQUENCE [LARGE SCALE GENOMIC DNA]</scope>
    <source>
        <strain evidence="2">W1219</strain>
    </source>
</reference>
<dbReference type="OrthoDB" id="1645547at2"/>
<accession>D2MQ76</accession>